<feature type="transmembrane region" description="Helical" evidence="5">
    <location>
        <begin position="148"/>
        <end position="170"/>
    </location>
</feature>
<sequence length="502" mass="53070">MSPPHNISEQPDADLISDSVRWRILAVLLTVIFMSLVGVSIVNVALPSIQRDLNASLSDMQWVLSGYALTFGIVLVAAGRAGDIMGRGGIFLFGVGIFTIASVAAGLAPNAMWLNMARFAQGLGSGLLNPQGLGMIQQYFRGDARGRAFGYFGTAVGVSVAIGPVLGGFLIEMGGPELGWRLTFLVNVPFGIIAIILGWLWFPKPLISLTPNSASGSWGSMMHRLRSLDPIGAALLGLAVLAILFPFVESRGSGLIWLLLPLGVALVYLWVRWEQRHARLGGSPMVDLKIFSTRSFTNGAIIITLYFLGMTSIWVLVALYVQEGNGNTALESGLFGVPAALLSAYASDWAGKRVMRYGRKIVIGGLILGIIGLAASIVVVQLHENGHLSVWWLLLSLSLLGLAQGSVISPNQTLTLADVPLDYAGSSGAIMQTGQRIGTSVGIAVITAAVFASLSASSWSTAVTVGFGLIGLVILLALGVAIKDLADRGSSSKPVRTSRFRR</sequence>
<dbReference type="CDD" id="cd17321">
    <property type="entry name" value="MFS_MMR_MDR_like"/>
    <property type="match status" value="1"/>
</dbReference>
<keyword evidence="8" id="KW-1185">Reference proteome</keyword>
<dbReference type="EMBL" id="JBEPMN010000018">
    <property type="protein sequence ID" value="MET3663028.1"/>
    <property type="molecule type" value="Genomic_DNA"/>
</dbReference>
<dbReference type="PANTHER" id="PTHR42718">
    <property type="entry name" value="MAJOR FACILITATOR SUPERFAMILY MULTIDRUG TRANSPORTER MFSC"/>
    <property type="match status" value="1"/>
</dbReference>
<evidence type="ECO:0000256" key="2">
    <source>
        <dbReference type="ARBA" id="ARBA00022692"/>
    </source>
</evidence>
<feature type="transmembrane region" description="Helical" evidence="5">
    <location>
        <begin position="299"/>
        <end position="321"/>
    </location>
</feature>
<evidence type="ECO:0000313" key="8">
    <source>
        <dbReference type="Proteomes" id="UP001549143"/>
    </source>
</evidence>
<accession>A0ABV2KPM3</accession>
<feature type="transmembrane region" description="Helical" evidence="5">
    <location>
        <begin position="24"/>
        <end position="49"/>
    </location>
</feature>
<dbReference type="InterPro" id="IPR036259">
    <property type="entry name" value="MFS_trans_sf"/>
</dbReference>
<protein>
    <submittedName>
        <fullName evidence="7">EmrB/QacA subfamily drug resistance transporter</fullName>
    </submittedName>
</protein>
<feature type="transmembrane region" description="Helical" evidence="5">
    <location>
        <begin position="362"/>
        <end position="383"/>
    </location>
</feature>
<keyword evidence="3 5" id="KW-1133">Transmembrane helix</keyword>
<dbReference type="PROSITE" id="PS50850">
    <property type="entry name" value="MFS"/>
    <property type="match status" value="1"/>
</dbReference>
<evidence type="ECO:0000256" key="1">
    <source>
        <dbReference type="ARBA" id="ARBA00004141"/>
    </source>
</evidence>
<comment type="subcellular location">
    <subcellularLocation>
        <location evidence="1">Membrane</location>
        <topology evidence="1">Multi-pass membrane protein</topology>
    </subcellularLocation>
</comment>
<gene>
    <name evidence="7" type="ORF">ABID44_003383</name>
</gene>
<evidence type="ECO:0000313" key="7">
    <source>
        <dbReference type="EMBL" id="MET3663028.1"/>
    </source>
</evidence>
<dbReference type="PRINTS" id="PR01036">
    <property type="entry name" value="TCRTETB"/>
</dbReference>
<dbReference type="Gene3D" id="1.20.1250.20">
    <property type="entry name" value="MFS general substrate transporter like domains"/>
    <property type="match status" value="1"/>
</dbReference>
<comment type="caution">
    <text evidence="7">The sequence shown here is derived from an EMBL/GenBank/DDBJ whole genome shotgun (WGS) entry which is preliminary data.</text>
</comment>
<feature type="transmembrane region" description="Helical" evidence="5">
    <location>
        <begin position="231"/>
        <end position="248"/>
    </location>
</feature>
<keyword evidence="2 5" id="KW-0812">Transmembrane</keyword>
<dbReference type="RefSeq" id="WP_354152858.1">
    <property type="nucleotide sequence ID" value="NZ_JBEPMN010000018.1"/>
</dbReference>
<feature type="transmembrane region" description="Helical" evidence="5">
    <location>
        <begin position="90"/>
        <end position="113"/>
    </location>
</feature>
<feature type="transmembrane region" description="Helical" evidence="5">
    <location>
        <begin position="254"/>
        <end position="271"/>
    </location>
</feature>
<feature type="transmembrane region" description="Helical" evidence="5">
    <location>
        <begin position="389"/>
        <end position="408"/>
    </location>
</feature>
<dbReference type="SUPFAM" id="SSF103473">
    <property type="entry name" value="MFS general substrate transporter"/>
    <property type="match status" value="2"/>
</dbReference>
<feature type="transmembrane region" description="Helical" evidence="5">
    <location>
        <begin position="462"/>
        <end position="482"/>
    </location>
</feature>
<evidence type="ECO:0000256" key="4">
    <source>
        <dbReference type="ARBA" id="ARBA00023136"/>
    </source>
</evidence>
<keyword evidence="4 5" id="KW-0472">Membrane</keyword>
<feature type="transmembrane region" description="Helical" evidence="5">
    <location>
        <begin position="61"/>
        <end position="78"/>
    </location>
</feature>
<proteinExistence type="predicted"/>
<feature type="domain" description="Major facilitator superfamily (MFS) profile" evidence="6">
    <location>
        <begin position="24"/>
        <end position="483"/>
    </location>
</feature>
<feature type="transmembrane region" description="Helical" evidence="5">
    <location>
        <begin position="437"/>
        <end position="456"/>
    </location>
</feature>
<name>A0ABV2KPM3_9HYPH</name>
<evidence type="ECO:0000259" key="6">
    <source>
        <dbReference type="PROSITE" id="PS50850"/>
    </source>
</evidence>
<evidence type="ECO:0000256" key="5">
    <source>
        <dbReference type="SAM" id="Phobius"/>
    </source>
</evidence>
<dbReference type="Proteomes" id="UP001549143">
    <property type="component" value="Unassembled WGS sequence"/>
</dbReference>
<dbReference type="Gene3D" id="1.20.1720.10">
    <property type="entry name" value="Multidrug resistance protein D"/>
    <property type="match status" value="1"/>
</dbReference>
<organism evidence="7 8">
    <name type="scientific">Aquamicrobium ahrensii</name>
    <dbReference type="NCBI Taxonomy" id="469551"/>
    <lineage>
        <taxon>Bacteria</taxon>
        <taxon>Pseudomonadati</taxon>
        <taxon>Pseudomonadota</taxon>
        <taxon>Alphaproteobacteria</taxon>
        <taxon>Hyphomicrobiales</taxon>
        <taxon>Phyllobacteriaceae</taxon>
        <taxon>Aquamicrobium</taxon>
    </lineage>
</organism>
<evidence type="ECO:0000256" key="3">
    <source>
        <dbReference type="ARBA" id="ARBA00022989"/>
    </source>
</evidence>
<reference evidence="7 8" key="1">
    <citation type="submission" date="2024-06" db="EMBL/GenBank/DDBJ databases">
        <title>Genomic Encyclopedia of Type Strains, Phase IV (KMG-IV): sequencing the most valuable type-strain genomes for metagenomic binning, comparative biology and taxonomic classification.</title>
        <authorList>
            <person name="Goeker M."/>
        </authorList>
    </citation>
    <scope>NUCLEOTIDE SEQUENCE [LARGE SCALE GENOMIC DNA]</scope>
    <source>
        <strain evidence="7 8">DSM 19730</strain>
    </source>
</reference>
<dbReference type="InterPro" id="IPR011701">
    <property type="entry name" value="MFS"/>
</dbReference>
<feature type="transmembrane region" description="Helical" evidence="5">
    <location>
        <begin position="182"/>
        <end position="202"/>
    </location>
</feature>
<dbReference type="InterPro" id="IPR020846">
    <property type="entry name" value="MFS_dom"/>
</dbReference>
<dbReference type="Pfam" id="PF07690">
    <property type="entry name" value="MFS_1"/>
    <property type="match status" value="1"/>
</dbReference>
<dbReference type="PANTHER" id="PTHR42718:SF39">
    <property type="entry name" value="ACTINORHODIN TRANSPORTER-RELATED"/>
    <property type="match status" value="1"/>
</dbReference>